<protein>
    <submittedName>
        <fullName evidence="2">Uncharacterized protein</fullName>
    </submittedName>
</protein>
<feature type="region of interest" description="Disordered" evidence="1">
    <location>
        <begin position="51"/>
        <end position="70"/>
    </location>
</feature>
<evidence type="ECO:0000256" key="1">
    <source>
        <dbReference type="SAM" id="MobiDB-lite"/>
    </source>
</evidence>
<feature type="compositionally biased region" description="Polar residues" evidence="1">
    <location>
        <begin position="55"/>
        <end position="70"/>
    </location>
</feature>
<organism evidence="2">
    <name type="scientific">Eucalyptus grandis</name>
    <name type="common">Flooded gum</name>
    <dbReference type="NCBI Taxonomy" id="71139"/>
    <lineage>
        <taxon>Eukaryota</taxon>
        <taxon>Viridiplantae</taxon>
        <taxon>Streptophyta</taxon>
        <taxon>Embryophyta</taxon>
        <taxon>Tracheophyta</taxon>
        <taxon>Spermatophyta</taxon>
        <taxon>Magnoliopsida</taxon>
        <taxon>eudicotyledons</taxon>
        <taxon>Gunneridae</taxon>
        <taxon>Pentapetalae</taxon>
        <taxon>rosids</taxon>
        <taxon>malvids</taxon>
        <taxon>Myrtales</taxon>
        <taxon>Myrtaceae</taxon>
        <taxon>Myrtoideae</taxon>
        <taxon>Eucalypteae</taxon>
        <taxon>Eucalyptus</taxon>
    </lineage>
</organism>
<gene>
    <name evidence="2" type="ORF">EUGRSUZ_K00406</name>
</gene>
<evidence type="ECO:0000313" key="2">
    <source>
        <dbReference type="EMBL" id="KCW46591.1"/>
    </source>
</evidence>
<dbReference type="AlphaFoldDB" id="A0A058ZYZ3"/>
<dbReference type="InParanoid" id="A0A058ZYZ3"/>
<accession>A0A058ZYZ3</accession>
<reference evidence="2" key="1">
    <citation type="submission" date="2013-07" db="EMBL/GenBank/DDBJ databases">
        <title>The genome of Eucalyptus grandis.</title>
        <authorList>
            <person name="Schmutz J."/>
            <person name="Hayes R."/>
            <person name="Myburg A."/>
            <person name="Tuskan G."/>
            <person name="Grattapaglia D."/>
            <person name="Rokhsar D.S."/>
        </authorList>
    </citation>
    <scope>NUCLEOTIDE SEQUENCE</scope>
    <source>
        <tissue evidence="2">Leaf extractions</tissue>
    </source>
</reference>
<name>A0A058ZYZ3_EUCGR</name>
<dbReference type="Gramene" id="KCW46591">
    <property type="protein sequence ID" value="KCW46591"/>
    <property type="gene ID" value="EUGRSUZ_K00406"/>
</dbReference>
<sequence>MSRHLLYISTKAPPTKGLECKPRTIAWECISFPCLKEAILAQAVTTLPKVKESGWNPSSNSIQTYSSRAA</sequence>
<dbReference type="EMBL" id="KK198763">
    <property type="protein sequence ID" value="KCW46591.1"/>
    <property type="molecule type" value="Genomic_DNA"/>
</dbReference>
<proteinExistence type="predicted"/>